<feature type="region of interest" description="Disordered" evidence="1">
    <location>
        <begin position="48"/>
        <end position="70"/>
    </location>
</feature>
<evidence type="ECO:0000313" key="2">
    <source>
        <dbReference type="EMBL" id="GGX92618.1"/>
    </source>
</evidence>
<sequence>MSEGLSVKRWTAKRKAAVVMNIFKGKTTAAEVARQYDLTVSEVKGRVEEAQRSKASTQPVIGEMRGGLRA</sequence>
<evidence type="ECO:0000256" key="1">
    <source>
        <dbReference type="SAM" id="MobiDB-lite"/>
    </source>
</evidence>
<reference evidence="3" key="1">
    <citation type="journal article" date="2019" name="Int. J. Syst. Evol. Microbiol.">
        <title>The Global Catalogue of Microorganisms (GCM) 10K type strain sequencing project: providing services to taxonomists for standard genome sequencing and annotation.</title>
        <authorList>
            <consortium name="The Broad Institute Genomics Platform"/>
            <consortium name="The Broad Institute Genome Sequencing Center for Infectious Disease"/>
            <person name="Wu L."/>
            <person name="Ma J."/>
        </authorList>
    </citation>
    <scope>NUCLEOTIDE SEQUENCE [LARGE SCALE GENOMIC DNA]</scope>
    <source>
        <strain evidence="3">KCTC 22228</strain>
    </source>
</reference>
<dbReference type="Proteomes" id="UP000653056">
    <property type="component" value="Unassembled WGS sequence"/>
</dbReference>
<dbReference type="EMBL" id="BMXS01000009">
    <property type="protein sequence ID" value="GGX92618.1"/>
    <property type="molecule type" value="Genomic_DNA"/>
</dbReference>
<evidence type="ECO:0000313" key="3">
    <source>
        <dbReference type="Proteomes" id="UP000653056"/>
    </source>
</evidence>
<protein>
    <recommendedName>
        <fullName evidence="4">Transposase</fullName>
    </recommendedName>
</protein>
<dbReference type="RefSeq" id="WP_189468757.1">
    <property type="nucleotide sequence ID" value="NZ_BMXS01000009.1"/>
</dbReference>
<name>A0ABQ2YSV9_9GAMM</name>
<dbReference type="InterPro" id="IPR009534">
    <property type="entry name" value="DUF1153"/>
</dbReference>
<dbReference type="Pfam" id="PF06627">
    <property type="entry name" value="DUF1153"/>
    <property type="match status" value="1"/>
</dbReference>
<proteinExistence type="predicted"/>
<dbReference type="Gene3D" id="1.10.10.10">
    <property type="entry name" value="Winged helix-like DNA-binding domain superfamily/Winged helix DNA-binding domain"/>
    <property type="match status" value="1"/>
</dbReference>
<dbReference type="InterPro" id="IPR036388">
    <property type="entry name" value="WH-like_DNA-bd_sf"/>
</dbReference>
<dbReference type="InterPro" id="IPR010921">
    <property type="entry name" value="Trp_repressor/repl_initiator"/>
</dbReference>
<dbReference type="SUPFAM" id="SSF48295">
    <property type="entry name" value="TrpR-like"/>
    <property type="match status" value="1"/>
</dbReference>
<organism evidence="2 3">
    <name type="scientific">Litchfieldella qijiaojingensis</name>
    <dbReference type="NCBI Taxonomy" id="980347"/>
    <lineage>
        <taxon>Bacteria</taxon>
        <taxon>Pseudomonadati</taxon>
        <taxon>Pseudomonadota</taxon>
        <taxon>Gammaproteobacteria</taxon>
        <taxon>Oceanospirillales</taxon>
        <taxon>Halomonadaceae</taxon>
        <taxon>Litchfieldella</taxon>
    </lineage>
</organism>
<accession>A0ABQ2YSV9</accession>
<gene>
    <name evidence="2" type="ORF">GCM10007160_20140</name>
</gene>
<evidence type="ECO:0008006" key="4">
    <source>
        <dbReference type="Google" id="ProtNLM"/>
    </source>
</evidence>
<comment type="caution">
    <text evidence="2">The sequence shown here is derived from an EMBL/GenBank/DDBJ whole genome shotgun (WGS) entry which is preliminary data.</text>
</comment>
<keyword evidence="3" id="KW-1185">Reference proteome</keyword>